<organism evidence="6 7">
    <name type="scientific">Rhizobium laguerreae</name>
    <dbReference type="NCBI Taxonomy" id="1076926"/>
    <lineage>
        <taxon>Bacteria</taxon>
        <taxon>Pseudomonadati</taxon>
        <taxon>Pseudomonadota</taxon>
        <taxon>Alphaproteobacteria</taxon>
        <taxon>Hyphomicrobiales</taxon>
        <taxon>Rhizobiaceae</taxon>
        <taxon>Rhizobium/Agrobacterium group</taxon>
        <taxon>Rhizobium</taxon>
    </lineage>
</organism>
<gene>
    <name evidence="6" type="ORF">HFO74_14980</name>
</gene>
<dbReference type="InterPro" id="IPR050740">
    <property type="entry name" value="Aldehyde_DH_Superfamily"/>
</dbReference>
<dbReference type="Gene3D" id="3.40.309.10">
    <property type="entry name" value="Aldehyde Dehydrogenase, Chain A, domain 2"/>
    <property type="match status" value="1"/>
</dbReference>
<dbReference type="FunFam" id="3.40.605.10:FF:000007">
    <property type="entry name" value="NAD/NADP-dependent betaine aldehyde dehydrogenase"/>
    <property type="match status" value="1"/>
</dbReference>
<keyword evidence="2 4" id="KW-0560">Oxidoreductase</keyword>
<dbReference type="InterPro" id="IPR016163">
    <property type="entry name" value="Ald_DH_C"/>
</dbReference>
<dbReference type="PANTHER" id="PTHR43353:SF5">
    <property type="entry name" value="SUCCINATE-SEMIALDEHYDE DEHYDROGENASE, MITOCHONDRIAL"/>
    <property type="match status" value="1"/>
</dbReference>
<feature type="domain" description="Aldehyde dehydrogenase" evidence="5">
    <location>
        <begin position="22"/>
        <end position="485"/>
    </location>
</feature>
<dbReference type="EMBL" id="JAAXQQ010000004">
    <property type="protein sequence ID" value="MBY3064724.1"/>
    <property type="molecule type" value="Genomic_DNA"/>
</dbReference>
<dbReference type="GO" id="GO:0004777">
    <property type="term" value="F:succinate-semialdehyde dehydrogenase (NAD+) activity"/>
    <property type="evidence" value="ECO:0007669"/>
    <property type="project" value="TreeGrafter"/>
</dbReference>
<evidence type="ECO:0000259" key="5">
    <source>
        <dbReference type="Pfam" id="PF00171"/>
    </source>
</evidence>
<comment type="similarity">
    <text evidence="1 4">Belongs to the aldehyde dehydrogenase family.</text>
</comment>
<reference evidence="6" key="1">
    <citation type="submission" date="2020-04" db="EMBL/GenBank/DDBJ databases">
        <title>Global-level population genomics supports evidence of horizontal gene transfer on evolution of Rhizobia in Lentils.</title>
        <authorList>
            <person name="Gai Y."/>
            <person name="Cook D."/>
            <person name="Riely B."/>
        </authorList>
    </citation>
    <scope>NUCLEOTIDE SEQUENCE</scope>
    <source>
        <strain evidence="6">TLR9</strain>
    </source>
</reference>
<dbReference type="RefSeq" id="WP_221979307.1">
    <property type="nucleotide sequence ID" value="NZ_JAAXQQ010000004.1"/>
</dbReference>
<accession>A0AB35FDI7</accession>
<evidence type="ECO:0000313" key="6">
    <source>
        <dbReference type="EMBL" id="MBY3064724.1"/>
    </source>
</evidence>
<name>A0AB35FDI7_9HYPH</name>
<dbReference type="SUPFAM" id="SSF53720">
    <property type="entry name" value="ALDH-like"/>
    <property type="match status" value="1"/>
</dbReference>
<dbReference type="Proteomes" id="UP000758022">
    <property type="component" value="Unassembled WGS sequence"/>
</dbReference>
<dbReference type="Pfam" id="PF00171">
    <property type="entry name" value="Aldedh"/>
    <property type="match status" value="1"/>
</dbReference>
<dbReference type="PROSITE" id="PS00687">
    <property type="entry name" value="ALDEHYDE_DEHYDR_GLU"/>
    <property type="match status" value="1"/>
</dbReference>
<dbReference type="FunFam" id="3.40.309.10:FF:000009">
    <property type="entry name" value="Aldehyde dehydrogenase A"/>
    <property type="match status" value="1"/>
</dbReference>
<dbReference type="InterPro" id="IPR016162">
    <property type="entry name" value="Ald_DH_N"/>
</dbReference>
<dbReference type="GO" id="GO:0009450">
    <property type="term" value="P:gamma-aminobutyric acid catabolic process"/>
    <property type="evidence" value="ECO:0007669"/>
    <property type="project" value="TreeGrafter"/>
</dbReference>
<dbReference type="InterPro" id="IPR015590">
    <property type="entry name" value="Aldehyde_DH_dom"/>
</dbReference>
<dbReference type="AlphaFoldDB" id="A0AB35FDI7"/>
<dbReference type="Gene3D" id="3.40.605.10">
    <property type="entry name" value="Aldehyde Dehydrogenase, Chain A, domain 1"/>
    <property type="match status" value="1"/>
</dbReference>
<dbReference type="InterPro" id="IPR029510">
    <property type="entry name" value="Ald_DH_CS_GLU"/>
</dbReference>
<feature type="active site" evidence="3">
    <location>
        <position position="258"/>
    </location>
</feature>
<comment type="caution">
    <text evidence="6">The sequence shown here is derived from an EMBL/GenBank/DDBJ whole genome shotgun (WGS) entry which is preliminary data.</text>
</comment>
<evidence type="ECO:0000313" key="7">
    <source>
        <dbReference type="Proteomes" id="UP000758022"/>
    </source>
</evidence>
<dbReference type="PANTHER" id="PTHR43353">
    <property type="entry name" value="SUCCINATE-SEMIALDEHYDE DEHYDROGENASE, MITOCHONDRIAL"/>
    <property type="match status" value="1"/>
</dbReference>
<evidence type="ECO:0000256" key="1">
    <source>
        <dbReference type="ARBA" id="ARBA00009986"/>
    </source>
</evidence>
<evidence type="ECO:0000256" key="2">
    <source>
        <dbReference type="ARBA" id="ARBA00023002"/>
    </source>
</evidence>
<evidence type="ECO:0000256" key="4">
    <source>
        <dbReference type="RuleBase" id="RU003345"/>
    </source>
</evidence>
<proteinExistence type="inferred from homology"/>
<protein>
    <submittedName>
        <fullName evidence="6">Aldehyde dehydrogenase family protein</fullName>
    </submittedName>
</protein>
<sequence>MAGLTLHNFGIATGRLFINGRWVESATGDRRDIFNPKDETRVDTVAAGSLEDAERAVAAARKAQRPWNALTPMERAGFLYKLADLIDANSETLAQMLTAEGGKILPESRIDVGFCALLLRHAGESARRLEGEILPGENRDEQIWIPRVPYGVVVGITAWNFPAALFARKVGPALVTGNTVVIKPHELTPLTTLALAELCRQAGIPDGVVNVITGDGRSVGAHLVSHRGTDIISMTGSVRAGSEIYALGAELIKPVRLELGGKAPFIVMEDADVDKAVEAAVTSKFFAGGSVCTCNDRMYLHHKIHDEFMEKFVARVSRLSVGDPTTDVNIGPRISSGEVAKLSQMVARAAEQKATLLSDGQPAEGNNTHYERGHWFFPKVFSVTSNDVDIMRQETFGPVIAAMAVDDFDQALAFANDSEYGLSAYVFTQDNRRIMRSVTELEFGEIYVNRPSGESPHGFHTGYRKSGLGGEDGKHGIEGFLRKKTLYVNYA</sequence>
<dbReference type="InterPro" id="IPR016161">
    <property type="entry name" value="Ald_DH/histidinol_DH"/>
</dbReference>
<evidence type="ECO:0000256" key="3">
    <source>
        <dbReference type="PROSITE-ProRule" id="PRU10007"/>
    </source>
</evidence>